<keyword evidence="2" id="KW-0812">Transmembrane</keyword>
<dbReference type="SMART" id="SM00407">
    <property type="entry name" value="IGc1"/>
    <property type="match status" value="1"/>
</dbReference>
<evidence type="ECO:0000256" key="1">
    <source>
        <dbReference type="ARBA" id="ARBA00023319"/>
    </source>
</evidence>
<dbReference type="InterPro" id="IPR003599">
    <property type="entry name" value="Ig_sub"/>
</dbReference>
<evidence type="ECO:0000313" key="4">
    <source>
        <dbReference type="EMBL" id="KPP73222.1"/>
    </source>
</evidence>
<reference evidence="4 5" key="1">
    <citation type="submission" date="2015-08" db="EMBL/GenBank/DDBJ databases">
        <title>The genome of the Asian arowana (Scleropages formosus).</title>
        <authorList>
            <person name="Tan M.H."/>
            <person name="Gan H.M."/>
            <person name="Croft L.J."/>
            <person name="Austin C.M."/>
        </authorList>
    </citation>
    <scope>NUCLEOTIDE SEQUENCE [LARGE SCALE GENOMIC DNA]</scope>
    <source>
        <strain evidence="4">Aro1</strain>
    </source>
</reference>
<keyword evidence="2" id="KW-0472">Membrane</keyword>
<evidence type="ECO:0000259" key="3">
    <source>
        <dbReference type="PROSITE" id="PS50835"/>
    </source>
</evidence>
<dbReference type="InterPro" id="IPR013106">
    <property type="entry name" value="Ig_V-set"/>
</dbReference>
<dbReference type="PROSITE" id="PS50835">
    <property type="entry name" value="IG_LIKE"/>
    <property type="match status" value="2"/>
</dbReference>
<dbReference type="AlphaFoldDB" id="A0A0P7UG84"/>
<dbReference type="InterPro" id="IPR036179">
    <property type="entry name" value="Ig-like_dom_sf"/>
</dbReference>
<feature type="domain" description="Ig-like" evidence="3">
    <location>
        <begin position="294"/>
        <end position="396"/>
    </location>
</feature>
<dbReference type="EMBL" id="JARO02002225">
    <property type="protein sequence ID" value="KPP73222.1"/>
    <property type="molecule type" value="Genomic_DNA"/>
</dbReference>
<dbReference type="Gene3D" id="2.60.40.10">
    <property type="entry name" value="Immunoglobulins"/>
    <property type="match status" value="2"/>
</dbReference>
<proteinExistence type="predicted"/>
<dbReference type="SUPFAM" id="SSF48726">
    <property type="entry name" value="Immunoglobulin"/>
    <property type="match status" value="2"/>
</dbReference>
<dbReference type="Pfam" id="PF07654">
    <property type="entry name" value="C1-set"/>
    <property type="match status" value="1"/>
</dbReference>
<sequence length="529" mass="59201">MGVLAAVGGIHWLPCRLVEEFYYPDSEGHTETKYQNRDVILQFGEAGDSPAITDTATFLVTAGTKLDMRQYAEGEPGELQCEIRRYSTGGIQMRWPGYGAQEHDNWFTCSLKHSEGLFSMTTFLRHASTTPTNPQDDYNKWTPIGDREIVSTTAVMVVLTRSPSMEVGLLKDPALHCQFAVDHKRPDLTVEWRLQRHGERSKLFSYTSRSGKTEGAGLSQRAINNGDASLRLSPTTVASEGTYICSVYVPPLYGSQEIVLHILGEIEDISNICSTHLLLYLRDCATVCNFAENPRVTINVGSALELPEGNEQKVVCEAQGYYPLDVEMEWLRERKGARLPEVLKNVLFSSHRHHSDGTYSLSSFFLLKPTLHDSGYTYSCRTSHRSLRSPIRKSFTLTVTDPVTWKDILFGIIGVGTVGFLIFILVIMLRYLHSGGADGVWEGEGDVMLNQDPCLQKGHELCALNLTTDLHFLDLRWPLHFPYALAKASKLVPYIELKRLVDIHDTEQTACILQRAGLWPDLSAVATLP</sequence>
<organism evidence="4 5">
    <name type="scientific">Scleropages formosus</name>
    <name type="common">Asian bonytongue</name>
    <name type="synonym">Osteoglossum formosum</name>
    <dbReference type="NCBI Taxonomy" id="113540"/>
    <lineage>
        <taxon>Eukaryota</taxon>
        <taxon>Metazoa</taxon>
        <taxon>Chordata</taxon>
        <taxon>Craniata</taxon>
        <taxon>Vertebrata</taxon>
        <taxon>Euteleostomi</taxon>
        <taxon>Actinopterygii</taxon>
        <taxon>Neopterygii</taxon>
        <taxon>Teleostei</taxon>
        <taxon>Osteoglossocephala</taxon>
        <taxon>Osteoglossomorpha</taxon>
        <taxon>Osteoglossiformes</taxon>
        <taxon>Osteoglossidae</taxon>
        <taxon>Scleropages</taxon>
    </lineage>
</organism>
<dbReference type="SMART" id="SM00409">
    <property type="entry name" value="IG"/>
    <property type="match status" value="2"/>
</dbReference>
<protein>
    <recommendedName>
        <fullName evidence="3">Ig-like domain-containing protein</fullName>
    </recommendedName>
</protein>
<keyword evidence="2" id="KW-1133">Transmembrane helix</keyword>
<dbReference type="STRING" id="113540.ENSSFOP00015024011"/>
<feature type="domain" description="Ig-like" evidence="3">
    <location>
        <begin position="153"/>
        <end position="247"/>
    </location>
</feature>
<evidence type="ECO:0000256" key="2">
    <source>
        <dbReference type="SAM" id="Phobius"/>
    </source>
</evidence>
<feature type="transmembrane region" description="Helical" evidence="2">
    <location>
        <begin position="408"/>
        <end position="429"/>
    </location>
</feature>
<accession>A0A0P7UG84</accession>
<evidence type="ECO:0000313" key="5">
    <source>
        <dbReference type="Proteomes" id="UP000034805"/>
    </source>
</evidence>
<dbReference type="PANTHER" id="PTHR23411">
    <property type="entry name" value="TAPASIN"/>
    <property type="match status" value="1"/>
</dbReference>
<gene>
    <name evidence="4" type="ORF">Z043_107707</name>
</gene>
<dbReference type="InterPro" id="IPR013783">
    <property type="entry name" value="Ig-like_fold"/>
</dbReference>
<dbReference type="Proteomes" id="UP000034805">
    <property type="component" value="Unassembled WGS sequence"/>
</dbReference>
<name>A0A0P7UG84_SCLFO</name>
<keyword evidence="1" id="KW-0393">Immunoglobulin domain</keyword>
<dbReference type="InterPro" id="IPR003597">
    <property type="entry name" value="Ig_C1-set"/>
</dbReference>
<dbReference type="Pfam" id="PF07686">
    <property type="entry name" value="V-set"/>
    <property type="match status" value="1"/>
</dbReference>
<dbReference type="InterPro" id="IPR050380">
    <property type="entry name" value="Immune_Resp_Modulators"/>
</dbReference>
<comment type="caution">
    <text evidence="4">The sequence shown here is derived from an EMBL/GenBank/DDBJ whole genome shotgun (WGS) entry which is preliminary data.</text>
</comment>
<dbReference type="InterPro" id="IPR007110">
    <property type="entry name" value="Ig-like_dom"/>
</dbReference>